<keyword evidence="6 8" id="KW-0411">Iron-sulfur</keyword>
<evidence type="ECO:0000313" key="11">
    <source>
        <dbReference type="Proteomes" id="UP001240447"/>
    </source>
</evidence>
<dbReference type="InterPro" id="IPR001080">
    <property type="entry name" value="3Fe4S_ferredoxin"/>
</dbReference>
<name>A0ABT9NM16_9ACTN</name>
<accession>A0ABT9NM16</accession>
<evidence type="ECO:0000256" key="5">
    <source>
        <dbReference type="ARBA" id="ARBA00023004"/>
    </source>
</evidence>
<evidence type="ECO:0000313" key="10">
    <source>
        <dbReference type="EMBL" id="MDP9821264.1"/>
    </source>
</evidence>
<comment type="function">
    <text evidence="8">Ferredoxins are iron-sulfur proteins that transfer electrons in a wide variety of metabolic reactions.</text>
</comment>
<dbReference type="EMBL" id="JAUSQM010000001">
    <property type="protein sequence ID" value="MDP9821264.1"/>
    <property type="molecule type" value="Genomic_DNA"/>
</dbReference>
<sequence>MRITVDRERCEGLGMCESMAPDHFEVIEDDDGNETVDILVPEPDASDRDLVQSAVQSCPVLALTFTG</sequence>
<dbReference type="InterPro" id="IPR017896">
    <property type="entry name" value="4Fe4S_Fe-S-bd"/>
</dbReference>
<evidence type="ECO:0000256" key="7">
    <source>
        <dbReference type="ARBA" id="ARBA00023291"/>
    </source>
</evidence>
<keyword evidence="7" id="KW-0003">3Fe-4S</keyword>
<dbReference type="RefSeq" id="WP_181642151.1">
    <property type="nucleotide sequence ID" value="NZ_CCXJ01000490.1"/>
</dbReference>
<dbReference type="PROSITE" id="PS51379">
    <property type="entry name" value="4FE4S_FER_2"/>
    <property type="match status" value="1"/>
</dbReference>
<evidence type="ECO:0000256" key="8">
    <source>
        <dbReference type="RuleBase" id="RU368020"/>
    </source>
</evidence>
<evidence type="ECO:0000256" key="1">
    <source>
        <dbReference type="ARBA" id="ARBA00001927"/>
    </source>
</evidence>
<comment type="caution">
    <text evidence="10">The sequence shown here is derived from an EMBL/GenBank/DDBJ whole genome shotgun (WGS) entry which is preliminary data.</text>
</comment>
<dbReference type="Proteomes" id="UP001240447">
    <property type="component" value="Unassembled WGS sequence"/>
</dbReference>
<organism evidence="10 11">
    <name type="scientific">Nocardioides massiliensis</name>
    <dbReference type="NCBI Taxonomy" id="1325935"/>
    <lineage>
        <taxon>Bacteria</taxon>
        <taxon>Bacillati</taxon>
        <taxon>Actinomycetota</taxon>
        <taxon>Actinomycetes</taxon>
        <taxon>Propionibacteriales</taxon>
        <taxon>Nocardioidaceae</taxon>
        <taxon>Nocardioides</taxon>
    </lineage>
</organism>
<evidence type="ECO:0000256" key="3">
    <source>
        <dbReference type="ARBA" id="ARBA00022723"/>
    </source>
</evidence>
<dbReference type="PANTHER" id="PTHR36923:SF3">
    <property type="entry name" value="FERREDOXIN"/>
    <property type="match status" value="1"/>
</dbReference>
<keyword evidence="2 8" id="KW-0813">Transport</keyword>
<keyword evidence="4 8" id="KW-0249">Electron transport</keyword>
<evidence type="ECO:0000259" key="9">
    <source>
        <dbReference type="PROSITE" id="PS51379"/>
    </source>
</evidence>
<dbReference type="Gene3D" id="3.30.70.20">
    <property type="match status" value="1"/>
</dbReference>
<dbReference type="PRINTS" id="PR00352">
    <property type="entry name" value="3FE4SFRDOXIN"/>
</dbReference>
<keyword evidence="3 8" id="KW-0479">Metal-binding</keyword>
<evidence type="ECO:0000256" key="4">
    <source>
        <dbReference type="ARBA" id="ARBA00022982"/>
    </source>
</evidence>
<proteinExistence type="predicted"/>
<dbReference type="PANTHER" id="PTHR36923">
    <property type="entry name" value="FERREDOXIN"/>
    <property type="match status" value="1"/>
</dbReference>
<evidence type="ECO:0000256" key="2">
    <source>
        <dbReference type="ARBA" id="ARBA00022448"/>
    </source>
</evidence>
<comment type="cofactor">
    <cofactor evidence="1">
        <name>[3Fe-4S] cluster</name>
        <dbReference type="ChEBI" id="CHEBI:21137"/>
    </cofactor>
</comment>
<evidence type="ECO:0000256" key="6">
    <source>
        <dbReference type="ARBA" id="ARBA00023014"/>
    </source>
</evidence>
<keyword evidence="11" id="KW-1185">Reference proteome</keyword>
<reference evidence="10 11" key="1">
    <citation type="submission" date="2023-07" db="EMBL/GenBank/DDBJ databases">
        <title>Sequencing the genomes of 1000 actinobacteria strains.</title>
        <authorList>
            <person name="Klenk H.-P."/>
        </authorList>
    </citation>
    <scope>NUCLEOTIDE SEQUENCE [LARGE SCALE GENOMIC DNA]</scope>
    <source>
        <strain evidence="10 11">GD13</strain>
    </source>
</reference>
<dbReference type="InterPro" id="IPR051269">
    <property type="entry name" value="Fe-S_cluster_ET"/>
</dbReference>
<dbReference type="SUPFAM" id="SSF54862">
    <property type="entry name" value="4Fe-4S ferredoxins"/>
    <property type="match status" value="1"/>
</dbReference>
<keyword evidence="5 8" id="KW-0408">Iron</keyword>
<dbReference type="Pfam" id="PF13459">
    <property type="entry name" value="Fer4_15"/>
    <property type="match status" value="1"/>
</dbReference>
<protein>
    <recommendedName>
        <fullName evidence="8">Ferredoxin</fullName>
    </recommendedName>
</protein>
<feature type="domain" description="4Fe-4S ferredoxin-type" evidence="9">
    <location>
        <begin position="1"/>
        <end position="29"/>
    </location>
</feature>
<gene>
    <name evidence="10" type="ORF">J2S59_001073</name>
</gene>